<organism evidence="2 3">
    <name type="scientific">Mucilaginibacter terrenus</name>
    <dbReference type="NCBI Taxonomy" id="2482727"/>
    <lineage>
        <taxon>Bacteria</taxon>
        <taxon>Pseudomonadati</taxon>
        <taxon>Bacteroidota</taxon>
        <taxon>Sphingobacteriia</taxon>
        <taxon>Sphingobacteriales</taxon>
        <taxon>Sphingobacteriaceae</taxon>
        <taxon>Mucilaginibacter</taxon>
    </lineage>
</organism>
<keyword evidence="1" id="KW-0812">Transmembrane</keyword>
<sequence length="101" mass="11445">MLYVLVFAAVLLFVLHVVFLLISFKNGALLTRRYFYSHLTLWLTGGCVFLLALFYSGHGISGFLDYFNTAIKLGMILLFTFALSLVAHLIVSRIVLPLMRK</sequence>
<dbReference type="RefSeq" id="WP_117380994.1">
    <property type="nucleotide sequence ID" value="NZ_QWDE01000001.1"/>
</dbReference>
<feature type="transmembrane region" description="Helical" evidence="1">
    <location>
        <begin position="6"/>
        <end position="24"/>
    </location>
</feature>
<dbReference type="EMBL" id="QWDE01000001">
    <property type="protein sequence ID" value="RFZ84104.1"/>
    <property type="molecule type" value="Genomic_DNA"/>
</dbReference>
<accession>A0A3E2NSY3</accession>
<dbReference type="OrthoDB" id="674314at2"/>
<evidence type="ECO:0000313" key="2">
    <source>
        <dbReference type="EMBL" id="RFZ84104.1"/>
    </source>
</evidence>
<keyword evidence="1" id="KW-1133">Transmembrane helix</keyword>
<name>A0A3E2NSY3_9SPHI</name>
<reference evidence="2 3" key="1">
    <citation type="submission" date="2018-08" db="EMBL/GenBank/DDBJ databases">
        <title>Mucilaginibacter terrae sp. nov., isolated from manganese diggings.</title>
        <authorList>
            <person name="Huang Y."/>
            <person name="Zhou Z."/>
        </authorList>
    </citation>
    <scope>NUCLEOTIDE SEQUENCE [LARGE SCALE GENOMIC DNA]</scope>
    <source>
        <strain evidence="2 3">ZH6</strain>
    </source>
</reference>
<keyword evidence="1" id="KW-0472">Membrane</keyword>
<keyword evidence="3" id="KW-1185">Reference proteome</keyword>
<gene>
    <name evidence="2" type="ORF">DYU05_00240</name>
</gene>
<feature type="transmembrane region" description="Helical" evidence="1">
    <location>
        <begin position="36"/>
        <end position="55"/>
    </location>
</feature>
<evidence type="ECO:0000313" key="3">
    <source>
        <dbReference type="Proteomes" id="UP000260823"/>
    </source>
</evidence>
<evidence type="ECO:0000256" key="1">
    <source>
        <dbReference type="SAM" id="Phobius"/>
    </source>
</evidence>
<proteinExistence type="predicted"/>
<dbReference type="Proteomes" id="UP000260823">
    <property type="component" value="Unassembled WGS sequence"/>
</dbReference>
<protein>
    <submittedName>
        <fullName evidence="2">Uncharacterized protein</fullName>
    </submittedName>
</protein>
<comment type="caution">
    <text evidence="2">The sequence shown here is derived from an EMBL/GenBank/DDBJ whole genome shotgun (WGS) entry which is preliminary data.</text>
</comment>
<feature type="transmembrane region" description="Helical" evidence="1">
    <location>
        <begin position="75"/>
        <end position="96"/>
    </location>
</feature>
<dbReference type="AlphaFoldDB" id="A0A3E2NSY3"/>